<dbReference type="Pfam" id="PF20237">
    <property type="entry name" value="DUF6594"/>
    <property type="match status" value="1"/>
</dbReference>
<name>A0A559M4E1_9HELO</name>
<organism evidence="3 4">
    <name type="scientific">Lachnellula willkommii</name>
    <dbReference type="NCBI Taxonomy" id="215461"/>
    <lineage>
        <taxon>Eukaryota</taxon>
        <taxon>Fungi</taxon>
        <taxon>Dikarya</taxon>
        <taxon>Ascomycota</taxon>
        <taxon>Pezizomycotina</taxon>
        <taxon>Leotiomycetes</taxon>
        <taxon>Helotiales</taxon>
        <taxon>Lachnaceae</taxon>
        <taxon>Lachnellula</taxon>
    </lineage>
</organism>
<evidence type="ECO:0000313" key="3">
    <source>
        <dbReference type="EMBL" id="TVY87796.1"/>
    </source>
</evidence>
<feature type="transmembrane region" description="Helical" evidence="1">
    <location>
        <begin position="175"/>
        <end position="196"/>
    </location>
</feature>
<dbReference type="EMBL" id="QGML01002151">
    <property type="protein sequence ID" value="TVY87796.1"/>
    <property type="molecule type" value="Genomic_DNA"/>
</dbReference>
<keyword evidence="1" id="KW-0472">Membrane</keyword>
<evidence type="ECO:0000313" key="4">
    <source>
        <dbReference type="Proteomes" id="UP000315522"/>
    </source>
</evidence>
<comment type="caution">
    <text evidence="3">The sequence shown here is derived from an EMBL/GenBank/DDBJ whole genome shotgun (WGS) entry which is preliminary data.</text>
</comment>
<feature type="domain" description="DUF6594" evidence="2">
    <location>
        <begin position="10"/>
        <end position="238"/>
    </location>
</feature>
<keyword evidence="1" id="KW-1133">Transmembrane helix</keyword>
<accession>A0A559M4E1</accession>
<dbReference type="AlphaFoldDB" id="A0A559M4E1"/>
<dbReference type="PANTHER" id="PTHR34502">
    <property type="entry name" value="DUF6594 DOMAIN-CONTAINING PROTEIN-RELATED"/>
    <property type="match status" value="1"/>
</dbReference>
<protein>
    <recommendedName>
        <fullName evidence="2">DUF6594 domain-containing protein</fullName>
    </recommendedName>
</protein>
<dbReference type="Proteomes" id="UP000315522">
    <property type="component" value="Unassembled WGS sequence"/>
</dbReference>
<sequence>MSQRKVKPFRVLLEKQDHLVELENKLHQCDDAETVRLNLASRRQDSNQERRQILQQIETALGSYDRAVLVYHNMLALPQAQTQHRQSLEDWVNGNKPLVRSESTCFVGSLKDEDYVTLRPDEPDTAGLEALLEMSLKAFPKLFKHISHTQKILAKTNDMNIVLFPPQVLRRIVKIVVGLLIPLWLILPTVLLYNAPKPQTRAIIASTFTFGTCFIIIEITRTTKYNLILAVVSYGAVLSAFISGSLSGDSSTNSAMS</sequence>
<proteinExistence type="predicted"/>
<gene>
    <name evidence="3" type="ORF">LAWI1_G005850</name>
</gene>
<reference evidence="3 4" key="1">
    <citation type="submission" date="2018-05" db="EMBL/GenBank/DDBJ databases">
        <title>Genome sequencing and assembly of the regulated plant pathogen Lachnellula willkommii and related sister species for the development of diagnostic species identification markers.</title>
        <authorList>
            <person name="Giroux E."/>
            <person name="Bilodeau G."/>
        </authorList>
    </citation>
    <scope>NUCLEOTIDE SEQUENCE [LARGE SCALE GENOMIC DNA]</scope>
    <source>
        <strain evidence="3 4">CBS 172.35</strain>
    </source>
</reference>
<feature type="transmembrane region" description="Helical" evidence="1">
    <location>
        <begin position="227"/>
        <end position="247"/>
    </location>
</feature>
<dbReference type="PANTHER" id="PTHR34502:SF5">
    <property type="entry name" value="DUF6594 DOMAIN-CONTAINING PROTEIN"/>
    <property type="match status" value="1"/>
</dbReference>
<evidence type="ECO:0000256" key="1">
    <source>
        <dbReference type="SAM" id="Phobius"/>
    </source>
</evidence>
<dbReference type="InterPro" id="IPR046529">
    <property type="entry name" value="DUF6594"/>
</dbReference>
<keyword evidence="1" id="KW-0812">Transmembrane</keyword>
<feature type="transmembrane region" description="Helical" evidence="1">
    <location>
        <begin position="202"/>
        <end position="220"/>
    </location>
</feature>
<evidence type="ECO:0000259" key="2">
    <source>
        <dbReference type="Pfam" id="PF20237"/>
    </source>
</evidence>
<keyword evidence="4" id="KW-1185">Reference proteome</keyword>